<protein>
    <submittedName>
        <fullName evidence="2">Sulfide:quinone oxidoreductase</fullName>
    </submittedName>
</protein>
<accession>A0A1H2WGP9</accession>
<sequence>MGIQRISSKLSVCPQILVKDLAEVKAAGFMGIICNRPDGEGADQPRFAEIEKAANEIGLAALYVPVQSGAASMRDVAAFGKALEDLENPVLAYCGSGMRSASLWSLQHTR</sequence>
<organism evidence="2 3">
    <name type="scientific">Ruegeria halocynthiae</name>
    <dbReference type="NCBI Taxonomy" id="985054"/>
    <lineage>
        <taxon>Bacteria</taxon>
        <taxon>Pseudomonadati</taxon>
        <taxon>Pseudomonadota</taxon>
        <taxon>Alphaproteobacteria</taxon>
        <taxon>Rhodobacterales</taxon>
        <taxon>Roseobacteraceae</taxon>
        <taxon>Ruegeria</taxon>
    </lineage>
</organism>
<dbReference type="OrthoDB" id="9805710at2"/>
<dbReference type="Pfam" id="PF04273">
    <property type="entry name" value="BLH_phosphatase"/>
    <property type="match status" value="1"/>
</dbReference>
<dbReference type="Proteomes" id="UP000183400">
    <property type="component" value="Unassembled WGS sequence"/>
</dbReference>
<dbReference type="STRING" id="985054.SAMN05444358_1011788"/>
<dbReference type="NCBIfam" id="TIGR01244">
    <property type="entry name" value="TIGR01244 family sulfur transferase"/>
    <property type="match status" value="1"/>
</dbReference>
<dbReference type="EMBL" id="FNNP01000001">
    <property type="protein sequence ID" value="SDW79832.1"/>
    <property type="molecule type" value="Genomic_DNA"/>
</dbReference>
<feature type="domain" description="Beta-lactamase hydrolase-like protein phosphatase-like" evidence="1">
    <location>
        <begin position="6"/>
        <end position="107"/>
    </location>
</feature>
<dbReference type="AlphaFoldDB" id="A0A1H2WGP9"/>
<dbReference type="Gene3D" id="3.90.190.10">
    <property type="entry name" value="Protein tyrosine phosphatase superfamily"/>
    <property type="match status" value="1"/>
</dbReference>
<name>A0A1H2WGP9_9RHOB</name>
<evidence type="ECO:0000313" key="3">
    <source>
        <dbReference type="Proteomes" id="UP000183400"/>
    </source>
</evidence>
<dbReference type="InterPro" id="IPR005939">
    <property type="entry name" value="BLH_phosphatase-like"/>
</dbReference>
<dbReference type="InterPro" id="IPR029021">
    <property type="entry name" value="Prot-tyrosine_phosphatase-like"/>
</dbReference>
<keyword evidence="3" id="KW-1185">Reference proteome</keyword>
<gene>
    <name evidence="2" type="ORF">SAMN05444358_1011788</name>
</gene>
<reference evidence="3" key="1">
    <citation type="submission" date="2016-10" db="EMBL/GenBank/DDBJ databases">
        <authorList>
            <person name="Varghese N."/>
            <person name="Submissions S."/>
        </authorList>
    </citation>
    <scope>NUCLEOTIDE SEQUENCE [LARGE SCALE GENOMIC DNA]</scope>
    <source>
        <strain evidence="3">DSM 27839</strain>
    </source>
</reference>
<dbReference type="GO" id="GO:0016787">
    <property type="term" value="F:hydrolase activity"/>
    <property type="evidence" value="ECO:0007669"/>
    <property type="project" value="InterPro"/>
</dbReference>
<evidence type="ECO:0000259" key="1">
    <source>
        <dbReference type="Pfam" id="PF04273"/>
    </source>
</evidence>
<dbReference type="RefSeq" id="WP_074736135.1">
    <property type="nucleotide sequence ID" value="NZ_FNNP01000001.1"/>
</dbReference>
<evidence type="ECO:0000313" key="2">
    <source>
        <dbReference type="EMBL" id="SDW79832.1"/>
    </source>
</evidence>
<proteinExistence type="predicted"/>